<dbReference type="SUPFAM" id="SSF48403">
    <property type="entry name" value="Ankyrin repeat"/>
    <property type="match status" value="1"/>
</dbReference>
<dbReference type="Gene3D" id="1.20.5.340">
    <property type="match status" value="14"/>
</dbReference>
<dbReference type="InterPro" id="IPR007111">
    <property type="entry name" value="NACHT_NTPase"/>
</dbReference>
<dbReference type="RefSeq" id="XP_051358462.1">
    <property type="nucleotide sequence ID" value="XM_051510657.1"/>
</dbReference>
<dbReference type="Pfam" id="PF23397">
    <property type="entry name" value="DUF7104"/>
    <property type="match status" value="29"/>
</dbReference>
<dbReference type="PROSITE" id="PS50837">
    <property type="entry name" value="NACHT"/>
    <property type="match status" value="1"/>
</dbReference>
<dbReference type="SUPFAM" id="SSF53474">
    <property type="entry name" value="alpha/beta-Hydrolases"/>
    <property type="match status" value="1"/>
</dbReference>
<proteinExistence type="predicted"/>
<dbReference type="InterPro" id="IPR056884">
    <property type="entry name" value="NPHP3-like_N"/>
</dbReference>
<dbReference type="InterPro" id="IPR027417">
    <property type="entry name" value="P-loop_NTPase"/>
</dbReference>
<dbReference type="InterPro" id="IPR055530">
    <property type="entry name" value="DUF7104"/>
</dbReference>
<evidence type="ECO:0000256" key="1">
    <source>
        <dbReference type="ARBA" id="ARBA00022737"/>
    </source>
</evidence>
<dbReference type="PANTHER" id="PTHR10039:SF14">
    <property type="entry name" value="NACHT DOMAIN-CONTAINING PROTEIN"/>
    <property type="match status" value="1"/>
</dbReference>
<comment type="caution">
    <text evidence="3">The sequence shown here is derived from an EMBL/GenBank/DDBJ whole genome shotgun (WGS) entry which is preliminary data.</text>
</comment>
<dbReference type="OrthoDB" id="626167at2759"/>
<dbReference type="PANTHER" id="PTHR10039">
    <property type="entry name" value="AMELOGENIN"/>
    <property type="match status" value="1"/>
</dbReference>
<dbReference type="EMBL" id="JAGIXG020000157">
    <property type="protein sequence ID" value="KAI6777606.1"/>
    <property type="molecule type" value="Genomic_DNA"/>
</dbReference>
<reference evidence="3" key="1">
    <citation type="journal article" date="2021" name="J Fungi (Basel)">
        <title>Genomic and Metabolomic Analyses of the Marine Fungus Emericellopsis cladophorae: Insights into Saltwater Adaptability Mechanisms and Its Biosynthetic Potential.</title>
        <authorList>
            <person name="Goncalves M.F.M."/>
            <person name="Hilario S."/>
            <person name="Van de Peer Y."/>
            <person name="Esteves A.C."/>
            <person name="Alves A."/>
        </authorList>
    </citation>
    <scope>NUCLEOTIDE SEQUENCE</scope>
    <source>
        <strain evidence="3">MUM 19.33</strain>
    </source>
</reference>
<reference evidence="3" key="2">
    <citation type="submission" date="2022-07" db="EMBL/GenBank/DDBJ databases">
        <authorList>
            <person name="Goncalves M.F.M."/>
            <person name="Hilario S."/>
            <person name="Van De Peer Y."/>
            <person name="Esteves A.C."/>
            <person name="Alves A."/>
        </authorList>
    </citation>
    <scope>NUCLEOTIDE SEQUENCE</scope>
    <source>
        <strain evidence="3">MUM 19.33</strain>
    </source>
</reference>
<keyword evidence="4" id="KW-1185">Reference proteome</keyword>
<dbReference type="InterPro" id="IPR054471">
    <property type="entry name" value="GPIID_WHD"/>
</dbReference>
<feature type="domain" description="NACHT" evidence="2">
    <location>
        <begin position="358"/>
        <end position="509"/>
    </location>
</feature>
<feature type="non-terminal residue" evidence="3">
    <location>
        <position position="1"/>
    </location>
</feature>
<gene>
    <name evidence="3" type="ORF">J7T54_002870</name>
</gene>
<dbReference type="Gene3D" id="3.40.50.300">
    <property type="entry name" value="P-loop containing nucleotide triphosphate hydrolases"/>
    <property type="match status" value="1"/>
</dbReference>
<dbReference type="Proteomes" id="UP001055219">
    <property type="component" value="Unassembled WGS sequence"/>
</dbReference>
<dbReference type="GeneID" id="75829376"/>
<keyword evidence="1" id="KW-0677">Repeat</keyword>
<sequence length="1943" mass="213130">MNEPRQSYRKACGPALEAVYESAEANVDIVAVHGLGSDVYWAWTWKNPADPGNPDLHVRWLQDPDMLPAVVPHSRILLYNYNSRWHKDAPKTRLSLCGEELARSVRDFREGATASRPIVFVGHSLGGNVIQHALLYANSDDALRHVATSTAGVIFLGSPLRGSHFQTLAEIAAWFSRFVGSHDGIVRDLAYDDENLMDTLHYFCRLRNTLSLTTCCFFELHKTDYAKKMLGVGWPSKERVVDEASACIPGLERRSLEANHSELNKYSGPDDRSFRSVSAELRRLCADAPAVVERRTQQKREAKECLRHLFLTDPYEDMQKMKRKKGHRAKGTCDWILGTDELTAWLGDAPESTSPATDVLWLHGNPGTGKSTMSMFLAEALSEAFSQTPNKTLAYFFCDSGYDTRKTATAVVRGLLLQLVQQHPRLIEYVLPKYEERKARAFESFDALWGMFLKACADVPTGRKYCVVDALDECTQDDQMTLLKQIKQTFGQDRAAGGLNVSFLFTSRPYSEITEHLQTFPSRDLASFKESRQDVDKFIDEKVAELGERKKYTKTVATIIARVLRDKAGGIFLWVGLACRELEDVPSRNSVIRLVTIPAGLQSLYKQLLDTALQGEDPDMVKRLLSFVMVARRPLSTRELASACNLYQDEAEEERIQFTSEVVASCRLMIVVQDDKVLLLHQSVKDFLVGDMAGSMWYVRELQVHNILASRCVQCLIANFTLEGCHQKENDDFVQYATEFWPEHAHIAQEEFQIEDNQAEFFTIESKIRDSWWENYLTSEYGVPPGLSIFHVAARWGIPLLVDYALSRKPGLAAASAQATLYFPYVDSAYRDSDGCTPLMQCAASSYINVFKRMLDRADPALQVETEVIQAAAHNQECGPKVIEALFSHKGDRVTITEDVIKAAAENEGSGAEVMRILLGQKGNQVTITEDIVEAAAENWESGEEILKVLLNWKKGQITITAAGIAAVFQNFGPDVIEALLAGKGDQIIITEGIVNIAAGNWESGEDVMKVLLTWQGGKVKITTGGVAAVTRIFGPKLMKVLLTHRGDQVAISESVILAAAKNETSAAEVMELLLAHRGDRVTITENIVKVASRNWRNGAEVMKLLLDRRAEEVTITEDVVKAAAGNSGNGAKVMKIILTQGGLGTITENGIAAVANNFGPDVTEVLLAHRGDQVTITEDIVKAAARNSAHGAQVMEVLLDRRADQIKITEGIVKVAAGNWHNGAEVMEVLQDRRGDQITITNNVVEAAAGNSGNGTKVIKILLTREGIGAITASGITALARNFGPDVAEVLLAHRGDQVTISENVLLAAAKNETSAGEVMKLLLAHREDQVTITKEIVNAAIENSGNGAKAMKILLLREGLSTITANEITAVTRNFGPDVIETLLDRREDQITITEDIVKSAARNSVNGAKVMELLLDRRAEEVTITEDIVEAAAGNWENGEQVIELLLDRRGEEFTITKGIVKAAVKNPGNGAKVIKVLLDRKAEEVTITKDIVEAAARNSAEVIEVLLDRRGDQITITEDIVEAAAGNWGNGAKVIEVLLDRREDRITITKGIVKAAVSNSGDGAEVMKVIFDRRGEEVTITEDIVKAAAWNLGKGAEVIELLLDRRGEEFTITEDIVEAAAGNSAEVIEVLLGRRAKEVTITEDIVKAAARNSANGAKVIELLLDRRAEEVTITEDIVKAAAENSGNGAQVIKVLLDRRRDQITITEDIVKAAARNSFDGAQVIEVLLDRRGEEVLITEDIVEAAAENSGNGAKVIELLLDRRGEEVTITEDIVRAAAWNLGKGAEVIELLLDRRAEEVTITENIVQAAVGNSGNGAQVIKVLLDRRGHQITITEDIIYATARNAVNGAKVIEVLLDRREDRITITKGIVEAAARNSFDGAQVIEVLLDRRGEEFTITKNIIYAAASNSGNGAKVIELLLDRRAEEVTITEDIVKAAAG</sequence>
<dbReference type="Gene3D" id="3.40.50.1820">
    <property type="entry name" value="alpha/beta hydrolase"/>
    <property type="match status" value="1"/>
</dbReference>
<dbReference type="Pfam" id="PF24883">
    <property type="entry name" value="NPHP3_N"/>
    <property type="match status" value="1"/>
</dbReference>
<evidence type="ECO:0000259" key="2">
    <source>
        <dbReference type="PROSITE" id="PS50837"/>
    </source>
</evidence>
<protein>
    <submittedName>
        <fullName evidence="3">Ankyrin-1</fullName>
    </submittedName>
</protein>
<name>A0A9Q0BAA2_9HYPO</name>
<dbReference type="InterPro" id="IPR036770">
    <property type="entry name" value="Ankyrin_rpt-contain_sf"/>
</dbReference>
<organism evidence="3 4">
    <name type="scientific">Emericellopsis cladophorae</name>
    <dbReference type="NCBI Taxonomy" id="2686198"/>
    <lineage>
        <taxon>Eukaryota</taxon>
        <taxon>Fungi</taxon>
        <taxon>Dikarya</taxon>
        <taxon>Ascomycota</taxon>
        <taxon>Pezizomycotina</taxon>
        <taxon>Sordariomycetes</taxon>
        <taxon>Hypocreomycetidae</taxon>
        <taxon>Hypocreales</taxon>
        <taxon>Bionectriaceae</taxon>
        <taxon>Emericellopsis</taxon>
    </lineage>
</organism>
<dbReference type="Pfam" id="PF22939">
    <property type="entry name" value="WHD_GPIID"/>
    <property type="match status" value="1"/>
</dbReference>
<evidence type="ECO:0000313" key="4">
    <source>
        <dbReference type="Proteomes" id="UP001055219"/>
    </source>
</evidence>
<dbReference type="InterPro" id="IPR029058">
    <property type="entry name" value="AB_hydrolase_fold"/>
</dbReference>
<evidence type="ECO:0000313" key="3">
    <source>
        <dbReference type="EMBL" id="KAI6777606.1"/>
    </source>
</evidence>
<dbReference type="SUPFAM" id="SSF52540">
    <property type="entry name" value="P-loop containing nucleoside triphosphate hydrolases"/>
    <property type="match status" value="1"/>
</dbReference>
<accession>A0A9Q0BAA2</accession>